<proteinExistence type="predicted"/>
<accession>A0A9W7MV79</accession>
<name>A0A9W7MV79_HIBTR</name>
<sequence length="121" mass="14098">MCCLYTLYIDRRKLGIETAAAWGCACFYSRYSKETWQKTVSTRMRKKKLTRCVRQRRIHECTREDSAISPASRGVPSPCFGSVCAVACFYIFLAFCHLRSLYYLFFFLKVVCMIDGMVHTK</sequence>
<dbReference type="AlphaFoldDB" id="A0A9W7MV79"/>
<feature type="transmembrane region" description="Helical" evidence="1">
    <location>
        <begin position="75"/>
        <end position="95"/>
    </location>
</feature>
<dbReference type="EMBL" id="BSYR01000075">
    <property type="protein sequence ID" value="GMJ14892.1"/>
    <property type="molecule type" value="Genomic_DNA"/>
</dbReference>
<evidence type="ECO:0000313" key="2">
    <source>
        <dbReference type="EMBL" id="GMJ14892.1"/>
    </source>
</evidence>
<protein>
    <submittedName>
        <fullName evidence="2">Uncharacterized protein</fullName>
    </submittedName>
</protein>
<evidence type="ECO:0000313" key="3">
    <source>
        <dbReference type="Proteomes" id="UP001165190"/>
    </source>
</evidence>
<keyword evidence="1" id="KW-1133">Transmembrane helix</keyword>
<keyword evidence="1" id="KW-0472">Membrane</keyword>
<dbReference type="Proteomes" id="UP001165190">
    <property type="component" value="Unassembled WGS sequence"/>
</dbReference>
<keyword evidence="3" id="KW-1185">Reference proteome</keyword>
<evidence type="ECO:0000256" key="1">
    <source>
        <dbReference type="SAM" id="Phobius"/>
    </source>
</evidence>
<keyword evidence="1" id="KW-0812">Transmembrane</keyword>
<gene>
    <name evidence="2" type="ORF">HRI_005158400</name>
</gene>
<comment type="caution">
    <text evidence="2">The sequence shown here is derived from an EMBL/GenBank/DDBJ whole genome shotgun (WGS) entry which is preliminary data.</text>
</comment>
<organism evidence="2 3">
    <name type="scientific">Hibiscus trionum</name>
    <name type="common">Flower of an hour</name>
    <dbReference type="NCBI Taxonomy" id="183268"/>
    <lineage>
        <taxon>Eukaryota</taxon>
        <taxon>Viridiplantae</taxon>
        <taxon>Streptophyta</taxon>
        <taxon>Embryophyta</taxon>
        <taxon>Tracheophyta</taxon>
        <taxon>Spermatophyta</taxon>
        <taxon>Magnoliopsida</taxon>
        <taxon>eudicotyledons</taxon>
        <taxon>Gunneridae</taxon>
        <taxon>Pentapetalae</taxon>
        <taxon>rosids</taxon>
        <taxon>malvids</taxon>
        <taxon>Malvales</taxon>
        <taxon>Malvaceae</taxon>
        <taxon>Malvoideae</taxon>
        <taxon>Hibiscus</taxon>
    </lineage>
</organism>
<feature type="transmembrane region" description="Helical" evidence="1">
    <location>
        <begin position="101"/>
        <end position="118"/>
    </location>
</feature>
<reference evidence="2" key="1">
    <citation type="submission" date="2023-05" db="EMBL/GenBank/DDBJ databases">
        <title>Genome and transcriptome analyses reveal genes involved in the formation of fine ridges on petal epidermal cells in Hibiscus trionum.</title>
        <authorList>
            <person name="Koshimizu S."/>
            <person name="Masuda S."/>
            <person name="Ishii T."/>
            <person name="Shirasu K."/>
            <person name="Hoshino A."/>
            <person name="Arita M."/>
        </authorList>
    </citation>
    <scope>NUCLEOTIDE SEQUENCE</scope>
    <source>
        <strain evidence="2">Hamamatsu line</strain>
    </source>
</reference>